<dbReference type="OrthoDB" id="3158924at2759"/>
<dbReference type="SUPFAM" id="SSF53098">
    <property type="entry name" value="Ribonuclease H-like"/>
    <property type="match status" value="1"/>
</dbReference>
<evidence type="ECO:0008006" key="6">
    <source>
        <dbReference type="Google" id="ProtNLM"/>
    </source>
</evidence>
<evidence type="ECO:0000256" key="1">
    <source>
        <dbReference type="ARBA" id="ARBA00022884"/>
    </source>
</evidence>
<dbReference type="PROSITE" id="PS50013">
    <property type="entry name" value="CHROMO_2"/>
    <property type="match status" value="1"/>
</dbReference>
<dbReference type="InterPro" id="IPR041588">
    <property type="entry name" value="Integrase_H2C2"/>
</dbReference>
<protein>
    <recommendedName>
        <fullName evidence="6">Integrase catalytic domain-containing protein</fullName>
    </recommendedName>
</protein>
<evidence type="ECO:0000259" key="3">
    <source>
        <dbReference type="PROSITE" id="PS50994"/>
    </source>
</evidence>
<comment type="caution">
    <text evidence="4">The sequence shown here is derived from an EMBL/GenBank/DDBJ whole genome shotgun (WGS) entry which is preliminary data.</text>
</comment>
<dbReference type="SUPFAM" id="SSF54160">
    <property type="entry name" value="Chromo domain-like"/>
    <property type="match status" value="1"/>
</dbReference>
<accession>A0A9Q3PK46</accession>
<evidence type="ECO:0000313" key="4">
    <source>
        <dbReference type="EMBL" id="MBW0563301.1"/>
    </source>
</evidence>
<evidence type="ECO:0000313" key="5">
    <source>
        <dbReference type="Proteomes" id="UP000765509"/>
    </source>
</evidence>
<dbReference type="InterPro" id="IPR012337">
    <property type="entry name" value="RNaseH-like_sf"/>
</dbReference>
<feature type="domain" description="Chromo" evidence="2">
    <location>
        <begin position="394"/>
        <end position="454"/>
    </location>
</feature>
<dbReference type="GO" id="GO:0006338">
    <property type="term" value="P:chromatin remodeling"/>
    <property type="evidence" value="ECO:0007669"/>
    <property type="project" value="UniProtKB-ARBA"/>
</dbReference>
<dbReference type="InterPro" id="IPR001584">
    <property type="entry name" value="Integrase_cat-core"/>
</dbReference>
<sequence>MALTERTLLNIILHECHDSVAVGHLSEDRTLERVKTCSWCPNWKKDVAENCQTCDRCQNANRATGKKFGMLIQIHKTTSPWETVHMDWVIELPPGGDRRYNAFLVLVDRYSKTPMFLPCHKDDTAMYTAIMIWNRLISHKGIFQNIISDRDPKFTSALWTNLHNLFGTKLSFPTAYHPQTDGLAERMIQTLEDMIRRFCGYGLEFKDSDGFTHDWRTLIPSLKLAYKTSIHSSTGKKPAMLEKGWNLKIPYDTLKKDLVDIHPIASSWKIKLDNARNQENRCMKDSFKYAKERWDKTHKPPDYKIGDLVLVSTLNLNNIRGPKKWKDSFTGSFMIKALDGPNAVQLELTGEVMNKHPTFPLILIKLYSSCDKELFPLRNKPPLEKPLLEEGQEKKILKVLKERRTRNKKQREYLVRYRNPTQEDEWLLEKDIKNADKLLRRFRHERKPKEYKNQALLS</sequence>
<dbReference type="Gene3D" id="3.30.420.10">
    <property type="entry name" value="Ribonuclease H-like superfamily/Ribonuclease H"/>
    <property type="match status" value="1"/>
</dbReference>
<dbReference type="InterPro" id="IPR036397">
    <property type="entry name" value="RNaseH_sf"/>
</dbReference>
<dbReference type="InterPro" id="IPR050951">
    <property type="entry name" value="Retrovirus_Pol_polyprotein"/>
</dbReference>
<dbReference type="Gene3D" id="2.40.50.40">
    <property type="match status" value="1"/>
</dbReference>
<dbReference type="EMBL" id="AVOT02074032">
    <property type="protein sequence ID" value="MBW0563301.1"/>
    <property type="molecule type" value="Genomic_DNA"/>
</dbReference>
<dbReference type="GO" id="GO:0003723">
    <property type="term" value="F:RNA binding"/>
    <property type="evidence" value="ECO:0007669"/>
    <property type="project" value="UniProtKB-KW"/>
</dbReference>
<name>A0A9Q3PK46_9BASI</name>
<dbReference type="PROSITE" id="PS50994">
    <property type="entry name" value="INTEGRASE"/>
    <property type="match status" value="1"/>
</dbReference>
<feature type="domain" description="Integrase catalytic" evidence="3">
    <location>
        <begin position="76"/>
        <end position="246"/>
    </location>
</feature>
<keyword evidence="5" id="KW-1185">Reference proteome</keyword>
<dbReference type="AlphaFoldDB" id="A0A9Q3PK46"/>
<evidence type="ECO:0000259" key="2">
    <source>
        <dbReference type="PROSITE" id="PS50013"/>
    </source>
</evidence>
<dbReference type="Gene3D" id="1.10.340.70">
    <property type="match status" value="1"/>
</dbReference>
<dbReference type="PANTHER" id="PTHR37984:SF5">
    <property type="entry name" value="PROTEIN NYNRIN-LIKE"/>
    <property type="match status" value="1"/>
</dbReference>
<dbReference type="PANTHER" id="PTHR37984">
    <property type="entry name" value="PROTEIN CBG26694"/>
    <property type="match status" value="1"/>
</dbReference>
<dbReference type="Proteomes" id="UP000765509">
    <property type="component" value="Unassembled WGS sequence"/>
</dbReference>
<dbReference type="GO" id="GO:0005634">
    <property type="term" value="C:nucleus"/>
    <property type="evidence" value="ECO:0007669"/>
    <property type="project" value="UniProtKB-ARBA"/>
</dbReference>
<proteinExistence type="predicted"/>
<dbReference type="InterPro" id="IPR016197">
    <property type="entry name" value="Chromo-like_dom_sf"/>
</dbReference>
<dbReference type="GO" id="GO:0015074">
    <property type="term" value="P:DNA integration"/>
    <property type="evidence" value="ECO:0007669"/>
    <property type="project" value="InterPro"/>
</dbReference>
<dbReference type="Pfam" id="PF17921">
    <property type="entry name" value="Integrase_H2C2"/>
    <property type="match status" value="1"/>
</dbReference>
<dbReference type="InterPro" id="IPR000953">
    <property type="entry name" value="Chromo/chromo_shadow_dom"/>
</dbReference>
<keyword evidence="1" id="KW-0694">RNA-binding</keyword>
<gene>
    <name evidence="4" type="ORF">O181_103016</name>
</gene>
<reference evidence="4" key="1">
    <citation type="submission" date="2021-03" db="EMBL/GenBank/DDBJ databases">
        <title>Draft genome sequence of rust myrtle Austropuccinia psidii MF-1, a brazilian biotype.</title>
        <authorList>
            <person name="Quecine M.C."/>
            <person name="Pachon D.M.R."/>
            <person name="Bonatelli M.L."/>
            <person name="Correr F.H."/>
            <person name="Franceschini L.M."/>
            <person name="Leite T.F."/>
            <person name="Margarido G.R.A."/>
            <person name="Almeida C.A."/>
            <person name="Ferrarezi J.A."/>
            <person name="Labate C.A."/>
        </authorList>
    </citation>
    <scope>NUCLEOTIDE SEQUENCE</scope>
    <source>
        <strain evidence="4">MF-1</strain>
    </source>
</reference>
<organism evidence="4 5">
    <name type="scientific">Austropuccinia psidii MF-1</name>
    <dbReference type="NCBI Taxonomy" id="1389203"/>
    <lineage>
        <taxon>Eukaryota</taxon>
        <taxon>Fungi</taxon>
        <taxon>Dikarya</taxon>
        <taxon>Basidiomycota</taxon>
        <taxon>Pucciniomycotina</taxon>
        <taxon>Pucciniomycetes</taxon>
        <taxon>Pucciniales</taxon>
        <taxon>Sphaerophragmiaceae</taxon>
        <taxon>Austropuccinia</taxon>
    </lineage>
</organism>